<feature type="compositionally biased region" description="Low complexity" evidence="1">
    <location>
        <begin position="264"/>
        <end position="275"/>
    </location>
</feature>
<gene>
    <name evidence="3" type="ORF">KUTeg_007356</name>
</gene>
<keyword evidence="2" id="KW-0732">Signal</keyword>
<evidence type="ECO:0000256" key="1">
    <source>
        <dbReference type="SAM" id="MobiDB-lite"/>
    </source>
</evidence>
<feature type="region of interest" description="Disordered" evidence="1">
    <location>
        <begin position="318"/>
        <end position="350"/>
    </location>
</feature>
<comment type="caution">
    <text evidence="3">The sequence shown here is derived from an EMBL/GenBank/DDBJ whole genome shotgun (WGS) entry which is preliminary data.</text>
</comment>
<evidence type="ECO:0000256" key="2">
    <source>
        <dbReference type="SAM" id="SignalP"/>
    </source>
</evidence>
<dbReference type="Proteomes" id="UP001217089">
    <property type="component" value="Unassembled WGS sequence"/>
</dbReference>
<feature type="compositionally biased region" description="Low complexity" evidence="1">
    <location>
        <begin position="121"/>
        <end position="132"/>
    </location>
</feature>
<sequence>MYLFYVINIYFFSAFLYFQSSSASFESAILGEAHGLITDMLADSTLPPHIVSGLRTLASLLKPPENHSSFHKQRVSPLVSLTESSNYGSDSEENPYTGERPSTLPKKIRRSLPPSFIRRMSTSTWTTTTSATGMPTLEPEPCRIRSSSFRHSRDGTPGSSPVGSRSNSPSPSSPTVVLTIPKSRSFSLATPTQVGTSHSKRLSRKSMSPSVGSDSAVSPSKIDTIKHISPLAKDEFEAGMEEGDRSKIISKEHFASFRRLNVTSDYESNDSPSSSDHSDNVMTSDDLVSGSPPKKVIYSRGNVTSIFPASQLQRVIHDSRLANDTGADTAEDADEEDDEDDREIREVEKRKNSLVSLENKKCGDSTKNNTSSETVPWDINTIDQCELLHIDRLNEWDFPIFDLSESCGNFILSKVDFDVIKYYHNCYYSYYSFNAVLA</sequence>
<evidence type="ECO:0000313" key="4">
    <source>
        <dbReference type="Proteomes" id="UP001217089"/>
    </source>
</evidence>
<feature type="compositionally biased region" description="Polar residues" evidence="1">
    <location>
        <begin position="205"/>
        <end position="218"/>
    </location>
</feature>
<reference evidence="3 4" key="1">
    <citation type="submission" date="2022-12" db="EMBL/GenBank/DDBJ databases">
        <title>Chromosome-level genome of Tegillarca granosa.</title>
        <authorList>
            <person name="Kim J."/>
        </authorList>
    </citation>
    <scope>NUCLEOTIDE SEQUENCE [LARGE SCALE GENOMIC DNA]</scope>
    <source>
        <strain evidence="3">Teg-2019</strain>
        <tissue evidence="3">Adductor muscle</tissue>
    </source>
</reference>
<accession>A0ABQ9FGB4</accession>
<proteinExistence type="predicted"/>
<feature type="compositionally biased region" description="Acidic residues" evidence="1">
    <location>
        <begin position="329"/>
        <end position="341"/>
    </location>
</feature>
<organism evidence="3 4">
    <name type="scientific">Tegillarca granosa</name>
    <name type="common">Malaysian cockle</name>
    <name type="synonym">Anadara granosa</name>
    <dbReference type="NCBI Taxonomy" id="220873"/>
    <lineage>
        <taxon>Eukaryota</taxon>
        <taxon>Metazoa</taxon>
        <taxon>Spiralia</taxon>
        <taxon>Lophotrochozoa</taxon>
        <taxon>Mollusca</taxon>
        <taxon>Bivalvia</taxon>
        <taxon>Autobranchia</taxon>
        <taxon>Pteriomorphia</taxon>
        <taxon>Arcoida</taxon>
        <taxon>Arcoidea</taxon>
        <taxon>Arcidae</taxon>
        <taxon>Tegillarca</taxon>
    </lineage>
</organism>
<feature type="chain" id="PRO_5045561619" evidence="2">
    <location>
        <begin position="24"/>
        <end position="438"/>
    </location>
</feature>
<feature type="compositionally biased region" description="Low complexity" evidence="1">
    <location>
        <begin position="157"/>
        <end position="174"/>
    </location>
</feature>
<protein>
    <submittedName>
        <fullName evidence="3">Uncharacterized protein</fullName>
    </submittedName>
</protein>
<feature type="compositionally biased region" description="Polar residues" evidence="1">
    <location>
        <begin position="79"/>
        <end position="89"/>
    </location>
</feature>
<dbReference type="EMBL" id="JARBDR010000337">
    <property type="protein sequence ID" value="KAJ8315206.1"/>
    <property type="molecule type" value="Genomic_DNA"/>
</dbReference>
<feature type="compositionally biased region" description="Polar residues" evidence="1">
    <location>
        <begin position="182"/>
        <end position="197"/>
    </location>
</feature>
<feature type="region of interest" description="Disordered" evidence="1">
    <location>
        <begin position="264"/>
        <end position="295"/>
    </location>
</feature>
<feature type="signal peptide" evidence="2">
    <location>
        <begin position="1"/>
        <end position="23"/>
    </location>
</feature>
<name>A0ABQ9FGB4_TEGGR</name>
<evidence type="ECO:0000313" key="3">
    <source>
        <dbReference type="EMBL" id="KAJ8315206.1"/>
    </source>
</evidence>
<feature type="region of interest" description="Disordered" evidence="1">
    <location>
        <begin position="65"/>
        <end position="219"/>
    </location>
</feature>
<keyword evidence="4" id="KW-1185">Reference proteome</keyword>